<keyword evidence="4 6" id="KW-1133">Transmembrane helix</keyword>
<feature type="transmembrane region" description="Helical" evidence="6">
    <location>
        <begin position="85"/>
        <end position="105"/>
    </location>
</feature>
<comment type="caution">
    <text evidence="8">The sequence shown here is derived from an EMBL/GenBank/DDBJ whole genome shotgun (WGS) entry which is preliminary data.</text>
</comment>
<evidence type="ECO:0000256" key="5">
    <source>
        <dbReference type="ARBA" id="ARBA00023136"/>
    </source>
</evidence>
<keyword evidence="3 6" id="KW-0812">Transmembrane</keyword>
<evidence type="ECO:0000256" key="4">
    <source>
        <dbReference type="ARBA" id="ARBA00022989"/>
    </source>
</evidence>
<feature type="transmembrane region" description="Helical" evidence="6">
    <location>
        <begin position="272"/>
        <end position="294"/>
    </location>
</feature>
<dbReference type="CDD" id="cd17316">
    <property type="entry name" value="MFS_SV2_like"/>
    <property type="match status" value="1"/>
</dbReference>
<dbReference type="Proteomes" id="UP000031970">
    <property type="component" value="Unassembled WGS sequence"/>
</dbReference>
<protein>
    <recommendedName>
        <fullName evidence="7">Major facilitator superfamily (MFS) profile domain-containing protein</fullName>
    </recommendedName>
</protein>
<dbReference type="InterPro" id="IPR020846">
    <property type="entry name" value="MFS_dom"/>
</dbReference>
<dbReference type="PROSITE" id="PS00217">
    <property type="entry name" value="SUGAR_TRANSPORT_2"/>
    <property type="match status" value="1"/>
</dbReference>
<sequence>MGNEHMGNTNGDSAFNKRTIAAALANYIDAGSIVAGSAGLSLWVSYLKLSDTQIGLLGALSANAISAAVGALLGGFLADKVGRKAVYTNSMLVYALGICLVLFGVNFPMLLSGYIIIGLSVGADITASWTIIAENAPKKNRARHCGVAQVAWAAGAVVVLLLSVLAGDLGLLGNKIVFAHLLVIALITYILRIRLPESDAWQTKNQPEDAQAEKPAVLHKTSYFDLLKPMYLKSILFLMGVYLVWNLAAGVMGFFMPYIYQQVGGVSANMANLLQMGLFIFTGLGVALIFMPFADKYRKTVFGIAAFMAVIGWTLFLLPVEGLPILLLFIVVIGINNGAGQQANYQLWASEIFPTQYRASAQGLMFFLVRISIGIWSLFVPMIITNFGIGTMAAILLGCVTASMIIGLLFAQNTSGKSLEQIQEELYGSPQSQVKQETESKIM</sequence>
<dbReference type="PANTHER" id="PTHR23508">
    <property type="entry name" value="CARBOXYLIC ACID TRANSPORTER PROTEIN HOMOLOG"/>
    <property type="match status" value="1"/>
</dbReference>
<keyword evidence="2" id="KW-0813">Transport</keyword>
<accession>A0ABD3ZVY2</accession>
<comment type="subcellular location">
    <subcellularLocation>
        <location evidence="1">Cell membrane</location>
        <topology evidence="1">Multi-pass membrane protein</topology>
    </subcellularLocation>
</comment>
<dbReference type="InterPro" id="IPR011701">
    <property type="entry name" value="MFS"/>
</dbReference>
<dbReference type="AlphaFoldDB" id="A0ABD3ZVY2"/>
<feature type="transmembrane region" description="Helical" evidence="6">
    <location>
        <begin position="145"/>
        <end position="166"/>
    </location>
</feature>
<keyword evidence="5 6" id="KW-0472">Membrane</keyword>
<feature type="transmembrane region" description="Helical" evidence="6">
    <location>
        <begin position="364"/>
        <end position="384"/>
    </location>
</feature>
<dbReference type="SUPFAM" id="SSF103473">
    <property type="entry name" value="MFS general substrate transporter"/>
    <property type="match status" value="1"/>
</dbReference>
<proteinExistence type="predicted"/>
<dbReference type="PROSITE" id="PS00216">
    <property type="entry name" value="SUGAR_TRANSPORT_1"/>
    <property type="match status" value="1"/>
</dbReference>
<dbReference type="InterPro" id="IPR005829">
    <property type="entry name" value="Sugar_transporter_CS"/>
</dbReference>
<feature type="transmembrane region" description="Helical" evidence="6">
    <location>
        <begin position="56"/>
        <end position="78"/>
    </location>
</feature>
<dbReference type="EMBL" id="JSXS01000032">
    <property type="protein sequence ID" value="KIL32271.1"/>
    <property type="molecule type" value="Genomic_DNA"/>
</dbReference>
<dbReference type="Gene3D" id="1.20.1250.20">
    <property type="entry name" value="MFS general substrate transporter like domains"/>
    <property type="match status" value="1"/>
</dbReference>
<feature type="transmembrane region" description="Helical" evidence="6">
    <location>
        <begin position="111"/>
        <end position="133"/>
    </location>
</feature>
<dbReference type="PANTHER" id="PTHR23508:SF10">
    <property type="entry name" value="CARBOXYLIC ACID TRANSPORTER PROTEIN HOMOLOG"/>
    <property type="match status" value="1"/>
</dbReference>
<feature type="transmembrane region" description="Helical" evidence="6">
    <location>
        <begin position="390"/>
        <end position="411"/>
    </location>
</feature>
<evidence type="ECO:0000256" key="6">
    <source>
        <dbReference type="SAM" id="Phobius"/>
    </source>
</evidence>
<evidence type="ECO:0000256" key="3">
    <source>
        <dbReference type="ARBA" id="ARBA00022692"/>
    </source>
</evidence>
<feature type="transmembrane region" description="Helical" evidence="6">
    <location>
        <begin position="325"/>
        <end position="343"/>
    </location>
</feature>
<gene>
    <name evidence="8" type="ORF">B4067_4485</name>
</gene>
<evidence type="ECO:0000256" key="2">
    <source>
        <dbReference type="ARBA" id="ARBA00022448"/>
    </source>
</evidence>
<feature type="transmembrane region" description="Helical" evidence="6">
    <location>
        <begin position="235"/>
        <end position="260"/>
    </location>
</feature>
<evidence type="ECO:0000256" key="1">
    <source>
        <dbReference type="ARBA" id="ARBA00004651"/>
    </source>
</evidence>
<dbReference type="InterPro" id="IPR036259">
    <property type="entry name" value="MFS_trans_sf"/>
</dbReference>
<evidence type="ECO:0000313" key="9">
    <source>
        <dbReference type="Proteomes" id="UP000031970"/>
    </source>
</evidence>
<feature type="transmembrane region" description="Helical" evidence="6">
    <location>
        <begin position="172"/>
        <end position="191"/>
    </location>
</feature>
<feature type="transmembrane region" description="Helical" evidence="6">
    <location>
        <begin position="20"/>
        <end position="44"/>
    </location>
</feature>
<evidence type="ECO:0000259" key="7">
    <source>
        <dbReference type="PROSITE" id="PS50850"/>
    </source>
</evidence>
<dbReference type="GO" id="GO:0005886">
    <property type="term" value="C:plasma membrane"/>
    <property type="evidence" value="ECO:0007669"/>
    <property type="project" value="UniProtKB-SubCell"/>
</dbReference>
<organism evidence="8 9">
    <name type="scientific">Bacillus subtilis subsp. subtilis</name>
    <dbReference type="NCBI Taxonomy" id="135461"/>
    <lineage>
        <taxon>Bacteria</taxon>
        <taxon>Bacillati</taxon>
        <taxon>Bacillota</taxon>
        <taxon>Bacilli</taxon>
        <taxon>Bacillales</taxon>
        <taxon>Bacillaceae</taxon>
        <taxon>Bacillus</taxon>
    </lineage>
</organism>
<feature type="domain" description="Major facilitator superfamily (MFS) profile" evidence="7">
    <location>
        <begin position="18"/>
        <end position="415"/>
    </location>
</feature>
<dbReference type="Pfam" id="PF07690">
    <property type="entry name" value="MFS_1"/>
    <property type="match status" value="1"/>
</dbReference>
<evidence type="ECO:0000313" key="8">
    <source>
        <dbReference type="EMBL" id="KIL32271.1"/>
    </source>
</evidence>
<name>A0ABD3ZVY2_BACIU</name>
<dbReference type="PROSITE" id="PS50850">
    <property type="entry name" value="MFS"/>
    <property type="match status" value="1"/>
</dbReference>
<reference evidence="8 9" key="1">
    <citation type="submission" date="2014-11" db="EMBL/GenBank/DDBJ databases">
        <title>Draft Genome Sequences of Nine Bacillus subtilis Strains that Form Spores with High Heat-Resistance.</title>
        <authorList>
            <person name="Krawcyk A.O."/>
            <person name="Berendsen E.M."/>
            <person name="de Jong A."/>
            <person name="Holsappel S."/>
            <person name="Eijlander R.T."/>
            <person name="Wells-Bennik M."/>
            <person name="Kuipers O.P."/>
        </authorList>
    </citation>
    <scope>NUCLEOTIDE SEQUENCE [LARGE SCALE GENOMIC DNA]</scope>
    <source>
        <strain evidence="8 9">B4067</strain>
    </source>
</reference>
<feature type="transmembrane region" description="Helical" evidence="6">
    <location>
        <begin position="301"/>
        <end position="319"/>
    </location>
</feature>